<dbReference type="PANTHER" id="PTHR14520">
    <property type="entry name" value="MITOCHONDRIAL RIBOSOMAL PROTEIN 63"/>
    <property type="match status" value="1"/>
</dbReference>
<comment type="caution">
    <text evidence="1">The sequence shown here is derived from an EMBL/GenBank/DDBJ whole genome shotgun (WGS) entry which is preliminary data.</text>
</comment>
<dbReference type="Pfam" id="PF14978">
    <property type="entry name" value="MRP-63"/>
    <property type="match status" value="1"/>
</dbReference>
<reference evidence="1 2" key="1">
    <citation type="journal article" date="2016" name="Genome Biol. Evol.">
        <title>Gene Family Evolution Reflects Adaptation to Soil Environmental Stressors in the Genome of the Collembolan Orchesella cincta.</title>
        <authorList>
            <person name="Faddeeva-Vakhrusheva A."/>
            <person name="Derks M.F."/>
            <person name="Anvar S.Y."/>
            <person name="Agamennone V."/>
            <person name="Suring W."/>
            <person name="Smit S."/>
            <person name="van Straalen N.M."/>
            <person name="Roelofs D."/>
        </authorList>
    </citation>
    <scope>NUCLEOTIDE SEQUENCE [LARGE SCALE GENOMIC DNA]</scope>
    <source>
        <tissue evidence="1">Mixed pool</tissue>
    </source>
</reference>
<dbReference type="InterPro" id="IPR016576">
    <property type="entry name" value="Ribosomal_mL63"/>
</dbReference>
<keyword evidence="2" id="KW-1185">Reference proteome</keyword>
<proteinExistence type="predicted"/>
<sequence length="107" mass="12819">MRLTLALLKKKMPNGYIWAGKHRLAHHVYPHNIERMVTRLQIEEKNMLYLRHPYLTVDQERGHAVALSKHDDWISRMNLYKAAVKVRPSVRLEDKFDKLRTTESWEV</sequence>
<accession>A0A1D2NM69</accession>
<dbReference type="GO" id="GO:0005761">
    <property type="term" value="C:mitochondrial ribosome"/>
    <property type="evidence" value="ECO:0007669"/>
    <property type="project" value="InterPro"/>
</dbReference>
<dbReference type="Proteomes" id="UP000094527">
    <property type="component" value="Unassembled WGS sequence"/>
</dbReference>
<dbReference type="GO" id="GO:0032543">
    <property type="term" value="P:mitochondrial translation"/>
    <property type="evidence" value="ECO:0007669"/>
    <property type="project" value="TreeGrafter"/>
</dbReference>
<name>A0A1D2NM69_ORCCI</name>
<evidence type="ECO:0000313" key="2">
    <source>
        <dbReference type="Proteomes" id="UP000094527"/>
    </source>
</evidence>
<evidence type="ECO:0000313" key="1">
    <source>
        <dbReference type="EMBL" id="ODN06185.1"/>
    </source>
</evidence>
<dbReference type="OMA" id="MPPGNIW"/>
<dbReference type="AlphaFoldDB" id="A0A1D2NM69"/>
<gene>
    <name evidence="1" type="ORF">Ocin01_00443</name>
</gene>
<dbReference type="OrthoDB" id="6019958at2759"/>
<keyword evidence="1" id="KW-0689">Ribosomal protein</keyword>
<dbReference type="EMBL" id="LJIJ01000009">
    <property type="protein sequence ID" value="ODN06185.1"/>
    <property type="molecule type" value="Genomic_DNA"/>
</dbReference>
<dbReference type="PANTHER" id="PTHR14520:SF4">
    <property type="entry name" value="LARGE RIBOSOMAL SUBUNIT PROTEIN ML63"/>
    <property type="match status" value="1"/>
</dbReference>
<dbReference type="GO" id="GO:0003735">
    <property type="term" value="F:structural constituent of ribosome"/>
    <property type="evidence" value="ECO:0007669"/>
    <property type="project" value="TreeGrafter"/>
</dbReference>
<protein>
    <submittedName>
        <fullName evidence="1">Ribosomal protein 63, mitochondrial</fullName>
    </submittedName>
</protein>
<keyword evidence="1" id="KW-0687">Ribonucleoprotein</keyword>
<organism evidence="1 2">
    <name type="scientific">Orchesella cincta</name>
    <name type="common">Springtail</name>
    <name type="synonym">Podura cincta</name>
    <dbReference type="NCBI Taxonomy" id="48709"/>
    <lineage>
        <taxon>Eukaryota</taxon>
        <taxon>Metazoa</taxon>
        <taxon>Ecdysozoa</taxon>
        <taxon>Arthropoda</taxon>
        <taxon>Hexapoda</taxon>
        <taxon>Collembola</taxon>
        <taxon>Entomobryomorpha</taxon>
        <taxon>Entomobryoidea</taxon>
        <taxon>Orchesellidae</taxon>
        <taxon>Orchesellinae</taxon>
        <taxon>Orchesella</taxon>
    </lineage>
</organism>